<feature type="transmembrane region" description="Helical" evidence="2">
    <location>
        <begin position="204"/>
        <end position="234"/>
    </location>
</feature>
<keyword evidence="2" id="KW-0472">Membrane</keyword>
<keyword evidence="4" id="KW-1185">Reference proteome</keyword>
<dbReference type="PANTHER" id="PTHR38434">
    <property type="entry name" value="BLL2549 PROTEIN"/>
    <property type="match status" value="1"/>
</dbReference>
<dbReference type="AlphaFoldDB" id="A0A1U7EY34"/>
<organism evidence="3 4">
    <name type="scientific">Natronomonas pharaonis (strain ATCC 35678 / DSM 2160 / CIP 103997 / JCM 8858 / NBRC 14720 / NCIMB 2260 / Gabara)</name>
    <name type="common">Halobacterium pharaonis</name>
    <dbReference type="NCBI Taxonomy" id="348780"/>
    <lineage>
        <taxon>Archaea</taxon>
        <taxon>Methanobacteriati</taxon>
        <taxon>Methanobacteriota</taxon>
        <taxon>Stenosarchaea group</taxon>
        <taxon>Halobacteria</taxon>
        <taxon>Halobacteriales</taxon>
        <taxon>Natronomonadaceae</taxon>
        <taxon>Natronomonas</taxon>
    </lineage>
</organism>
<feature type="region of interest" description="Disordered" evidence="1">
    <location>
        <begin position="25"/>
        <end position="69"/>
    </location>
</feature>
<feature type="transmembrane region" description="Helical" evidence="2">
    <location>
        <begin position="268"/>
        <end position="289"/>
    </location>
</feature>
<dbReference type="Proteomes" id="UP000002698">
    <property type="component" value="Chromosome"/>
</dbReference>
<dbReference type="InterPro" id="IPR019286">
    <property type="entry name" value="DUF2339_TM"/>
</dbReference>
<feature type="transmembrane region" description="Helical" evidence="2">
    <location>
        <begin position="109"/>
        <end position="127"/>
    </location>
</feature>
<feature type="transmembrane region" description="Helical" evidence="2">
    <location>
        <begin position="301"/>
        <end position="322"/>
    </location>
</feature>
<evidence type="ECO:0000256" key="1">
    <source>
        <dbReference type="SAM" id="MobiDB-lite"/>
    </source>
</evidence>
<feature type="transmembrane region" description="Helical" evidence="2">
    <location>
        <begin position="139"/>
        <end position="159"/>
    </location>
</feature>
<feature type="transmembrane region" description="Helical" evidence="2">
    <location>
        <begin position="365"/>
        <end position="398"/>
    </location>
</feature>
<dbReference type="eggNOG" id="arCOG06890">
    <property type="taxonomic scope" value="Archaea"/>
</dbReference>
<dbReference type="KEGG" id="nph:NP_4038A"/>
<feature type="transmembrane region" description="Helical" evidence="2">
    <location>
        <begin position="171"/>
        <end position="192"/>
    </location>
</feature>
<evidence type="ECO:0000313" key="4">
    <source>
        <dbReference type="Proteomes" id="UP000002698"/>
    </source>
</evidence>
<dbReference type="PANTHER" id="PTHR38434:SF1">
    <property type="entry name" value="BLL2549 PROTEIN"/>
    <property type="match status" value="1"/>
</dbReference>
<dbReference type="EnsemblBacteria" id="CAI50110">
    <property type="protein sequence ID" value="CAI50110"/>
    <property type="gene ID" value="NP_4038A"/>
</dbReference>
<feature type="transmembrane region" description="Helical" evidence="2">
    <location>
        <begin position="448"/>
        <end position="467"/>
    </location>
</feature>
<feature type="transmembrane region" description="Helical" evidence="2">
    <location>
        <begin position="530"/>
        <end position="546"/>
    </location>
</feature>
<protein>
    <submittedName>
        <fullName evidence="3">DUF2339 family protein</fullName>
    </submittedName>
</protein>
<feature type="transmembrane region" description="Helical" evidence="2">
    <location>
        <begin position="558"/>
        <end position="575"/>
    </location>
</feature>
<dbReference type="RefSeq" id="WP_011323726.1">
    <property type="nucleotide sequence ID" value="NC_007426.1"/>
</dbReference>
<proteinExistence type="predicted"/>
<reference evidence="3 4" key="1">
    <citation type="journal article" date="2005" name="Genome Res.">
        <title>Living with two extremes: conclusions from the genome sequence of Natronomonas pharaonis.</title>
        <authorList>
            <person name="Falb M."/>
            <person name="Pfeiffer F."/>
            <person name="Palm P."/>
            <person name="Rodewald K."/>
            <person name="Hickmann V."/>
            <person name="Tittor J."/>
            <person name="Oesterhelt D."/>
        </authorList>
    </citation>
    <scope>NUCLEOTIDE SEQUENCE [LARGE SCALE GENOMIC DNA]</scope>
    <source>
        <strain evidence="4">ATCC 35678 / DSM 2160 / CIP 103997 / JCM 8858 / NBRC 14720 / NCIMB 2260 / Gabara</strain>
    </source>
</reference>
<keyword evidence="2" id="KW-1133">Transmembrane helix</keyword>
<gene>
    <name evidence="3" type="ordered locus">NP_4038A</name>
</gene>
<keyword evidence="2" id="KW-0812">Transmembrane</keyword>
<evidence type="ECO:0000256" key="2">
    <source>
        <dbReference type="SAM" id="Phobius"/>
    </source>
</evidence>
<feature type="transmembrane region" description="Helical" evidence="2">
    <location>
        <begin position="81"/>
        <end position="102"/>
    </location>
</feature>
<sequence length="586" mass="60352">MSDEDDLRDEVCRLREEVDALHRRLDSIEAAEQPQDEGSPPDAEPPADNREPTGKAAEGGAASDPASEDGRDWELRVGVRWLGVAGAVALVVGVVFFVRLAIELGWLGYLGRVAAGVVGGGVLFFGGRYAAETQGYDRWGTIAAGAGVAAAYFSLYAAYGLEAYREAIGTPLWATIAGLTVLVAAVAAVSVHDGRPAIGGEAFLLGYLTAAIGTEAVTVVLTPVYLLFVTACLVTVSAVRPWRRTAVAGVVACHVAAWAWVIEAVPPPWMVVTVGAAVFLLYLAVGTLLRRPVVPVLGSAWLTLAALTVGNAVLAALLLDAALSELTVPGGIDVGGAGAVAVAGALVGFYVLTDRTPLRRDRAAALVAIPLFAVGVGQLAGVFGATAAALVVACAGVWLSVVEDEPAFRFGSHLLAAGVVMKLLVVDATELQPGDSGDIVGSLTGRPAAFAAAVGVFYLLAWTLSRLDLHSAERDERATIAGGYAVAATALAVIGIALELSGVGVSVAWTLFAFALLAVGFVAAVRGVRLLGIAVFALATVKVFLYDTRDLDALPRTLSFLALGVVLLAASYVYARSQDIDIGLAD</sequence>
<dbReference type="STRING" id="348780.NP_4038A"/>
<name>A0A1U7EY34_NATPD</name>
<dbReference type="OrthoDB" id="222435at2157"/>
<dbReference type="EMBL" id="CR936257">
    <property type="protein sequence ID" value="CAI50110.1"/>
    <property type="molecule type" value="Genomic_DNA"/>
</dbReference>
<feature type="transmembrane region" description="Helical" evidence="2">
    <location>
        <begin position="334"/>
        <end position="353"/>
    </location>
</feature>
<feature type="transmembrane region" description="Helical" evidence="2">
    <location>
        <begin position="479"/>
        <end position="498"/>
    </location>
</feature>
<evidence type="ECO:0000313" key="3">
    <source>
        <dbReference type="EMBL" id="CAI50110.1"/>
    </source>
</evidence>
<feature type="transmembrane region" description="Helical" evidence="2">
    <location>
        <begin position="504"/>
        <end position="523"/>
    </location>
</feature>
<dbReference type="GeneID" id="3701950"/>
<accession>A0A1U7EY34</accession>
<feature type="transmembrane region" description="Helical" evidence="2">
    <location>
        <begin position="246"/>
        <end position="262"/>
    </location>
</feature>
<dbReference type="HOGENOM" id="CLU_443873_0_0_2"/>
<dbReference type="Pfam" id="PF10101">
    <property type="entry name" value="DUF2339"/>
    <property type="match status" value="2"/>
</dbReference>